<keyword evidence="1" id="KW-0732">Signal</keyword>
<dbReference type="Proteomes" id="UP001216828">
    <property type="component" value="Chromosome"/>
</dbReference>
<sequence length="194" mass="19960">MTTNISKIALPLILASSLMLTACSNDSQAPAAAEGAAPAAVKENPQLTHEQVSSNIEQVGSTAYNAADDTLTVKLKISNKGTAAWPTSGTNPVTVGVVQLLDPAPGTAEPARGEEARVPMTGDVQPHAETEVTAVVPGDFAAGHKVRFELLQEGVAWFGYNFQQPVLVLGPFARCADGKGLCDDKGAPIAAATP</sequence>
<organism evidence="2 3">
    <name type="scientific">Stenotrophomonas forensis</name>
    <dbReference type="NCBI Taxonomy" id="2871169"/>
    <lineage>
        <taxon>Bacteria</taxon>
        <taxon>Pseudomonadati</taxon>
        <taxon>Pseudomonadota</taxon>
        <taxon>Gammaproteobacteria</taxon>
        <taxon>Lysobacterales</taxon>
        <taxon>Lysobacteraceae</taxon>
        <taxon>Stenotrophomonas</taxon>
        <taxon>Stenotrophomonas maltophilia group</taxon>
    </lineage>
</organism>
<dbReference type="PROSITE" id="PS51257">
    <property type="entry name" value="PROKAR_LIPOPROTEIN"/>
    <property type="match status" value="1"/>
</dbReference>
<evidence type="ECO:0000313" key="2">
    <source>
        <dbReference type="EMBL" id="WDM64194.1"/>
    </source>
</evidence>
<evidence type="ECO:0000313" key="3">
    <source>
        <dbReference type="Proteomes" id="UP001216828"/>
    </source>
</evidence>
<evidence type="ECO:0000256" key="1">
    <source>
        <dbReference type="SAM" id="SignalP"/>
    </source>
</evidence>
<protein>
    <recommendedName>
        <fullName evidence="4">Glycosyltransferase</fullName>
    </recommendedName>
</protein>
<evidence type="ECO:0008006" key="4">
    <source>
        <dbReference type="Google" id="ProtNLM"/>
    </source>
</evidence>
<dbReference type="EMBL" id="CP082270">
    <property type="protein sequence ID" value="WDM64194.1"/>
    <property type="molecule type" value="Genomic_DNA"/>
</dbReference>
<dbReference type="RefSeq" id="WP_180878791.1">
    <property type="nucleotide sequence ID" value="NZ_CP082270.1"/>
</dbReference>
<feature type="chain" id="PRO_5046998569" description="Glycosyltransferase" evidence="1">
    <location>
        <begin position="23"/>
        <end position="194"/>
    </location>
</feature>
<proteinExistence type="predicted"/>
<name>A0ABY7Y2K3_9GAMM</name>
<accession>A0ABY7Y2K3</accession>
<reference evidence="2 3" key="1">
    <citation type="submission" date="2021-08" db="EMBL/GenBank/DDBJ databases">
        <title>Stenotrophomonas forensis sp. nov., isolated from contaminated viral transport media.</title>
        <authorList>
            <person name="Nguyen S.V."/>
            <person name="Edwards D."/>
            <person name="Scott S."/>
            <person name="Doss J."/>
            <person name="Merid S."/>
            <person name="Zelaya E."/>
            <person name="Maza C."/>
            <person name="Mann M."/>
            <person name="Hamilton B."/>
            <person name="Blackwell R."/>
            <person name="Tran A."/>
            <person name="Hauser J."/>
        </authorList>
    </citation>
    <scope>NUCLEOTIDE SEQUENCE [LARGE SCALE GENOMIC DNA]</scope>
    <source>
        <strain evidence="2 3">DFS-20110405</strain>
    </source>
</reference>
<feature type="signal peptide" evidence="1">
    <location>
        <begin position="1"/>
        <end position="22"/>
    </location>
</feature>
<gene>
    <name evidence="2" type="ORF">K5L94_02515</name>
</gene>
<keyword evidence="3" id="KW-1185">Reference proteome</keyword>